<dbReference type="AlphaFoldDB" id="A0A366K0N6"/>
<reference evidence="1 2" key="1">
    <citation type="submission" date="2018-06" db="EMBL/GenBank/DDBJ databases">
        <title>Freshwater and sediment microbial communities from various areas in North America, analyzing microbe dynamics in response to fracking.</title>
        <authorList>
            <person name="Lamendella R."/>
        </authorList>
    </citation>
    <scope>NUCLEOTIDE SEQUENCE [LARGE SCALE GENOMIC DNA]</scope>
    <source>
        <strain evidence="1 2">14_TX</strain>
    </source>
</reference>
<proteinExistence type="predicted"/>
<accession>A0A366K0N6</accession>
<evidence type="ECO:0000313" key="1">
    <source>
        <dbReference type="EMBL" id="RBP95339.1"/>
    </source>
</evidence>
<sequence length="83" mass="9791">MRIVIETMLNIEGIRGSSRGEFFVRDRDFKDDPNFAVAVVAYQWIQQQWRESGCRDMIIEMVTWNEENDITEGVKQIRPVVKV</sequence>
<name>A0A366K0N6_CYTFI</name>
<dbReference type="RefSeq" id="WP_166672472.1">
    <property type="nucleotide sequence ID" value="NZ_QNSF01000003.1"/>
</dbReference>
<protein>
    <submittedName>
        <fullName evidence="1">Uncharacterized protein</fullName>
    </submittedName>
</protein>
<dbReference type="Proteomes" id="UP000252731">
    <property type="component" value="Unassembled WGS sequence"/>
</dbReference>
<organism evidence="1 2">
    <name type="scientific">Cytobacillus firmus</name>
    <name type="common">Bacillus firmus</name>
    <dbReference type="NCBI Taxonomy" id="1399"/>
    <lineage>
        <taxon>Bacteria</taxon>
        <taxon>Bacillati</taxon>
        <taxon>Bacillota</taxon>
        <taxon>Bacilli</taxon>
        <taxon>Bacillales</taxon>
        <taxon>Bacillaceae</taxon>
        <taxon>Cytobacillus</taxon>
    </lineage>
</organism>
<dbReference type="EMBL" id="QNSF01000003">
    <property type="protein sequence ID" value="RBP95339.1"/>
    <property type="molecule type" value="Genomic_DNA"/>
</dbReference>
<evidence type="ECO:0000313" key="2">
    <source>
        <dbReference type="Proteomes" id="UP000252731"/>
    </source>
</evidence>
<comment type="caution">
    <text evidence="1">The sequence shown here is derived from an EMBL/GenBank/DDBJ whole genome shotgun (WGS) entry which is preliminary data.</text>
</comment>
<keyword evidence="2" id="KW-1185">Reference proteome</keyword>
<gene>
    <name evidence="1" type="ORF">DFO70_103379</name>
</gene>